<protein>
    <submittedName>
        <fullName evidence="2">AntA/AntB antirepressor</fullName>
    </submittedName>
</protein>
<evidence type="ECO:0000259" key="1">
    <source>
        <dbReference type="Pfam" id="PF08346"/>
    </source>
</evidence>
<accession>A0A8S5UHI6</accession>
<proteinExistence type="predicted"/>
<dbReference type="EMBL" id="BK016088">
    <property type="protein sequence ID" value="DAF93858.1"/>
    <property type="molecule type" value="Genomic_DNA"/>
</dbReference>
<dbReference type="Pfam" id="PF08346">
    <property type="entry name" value="AntA"/>
    <property type="match status" value="1"/>
</dbReference>
<evidence type="ECO:0000313" key="2">
    <source>
        <dbReference type="EMBL" id="DAF93858.1"/>
    </source>
</evidence>
<sequence>MSKPIKFSRQELERLSCSEEEVALAMKYQRKLPILSENNFTTKFCVDIENLYTQLEVRTRLSKWVETNLLSNFTCEDYEISYVDSNENIVSFEGLCEYSSQKLVRNGFKKKYMITLDCAKEIAMFAGAQLHANPSLRENSAIVRKYFILIESKLREHKEWLDIRDPEKIEYRNMCSEIDSWMFRIWHKKATRSDYAVEANGINKIVTGKTSQELKLEYNCPTNELIRDYLKKDHNEELLFLERQNQVLLRMDMGYTERMNMLTKMHEVTFKDKKSQRVA</sequence>
<reference evidence="2" key="1">
    <citation type="journal article" date="2021" name="Proc. Natl. Acad. Sci. U.S.A.">
        <title>A Catalog of Tens of Thousands of Viruses from Human Metagenomes Reveals Hidden Associations with Chronic Diseases.</title>
        <authorList>
            <person name="Tisza M.J."/>
            <person name="Buck C.B."/>
        </authorList>
    </citation>
    <scope>NUCLEOTIDE SEQUENCE</scope>
    <source>
        <strain evidence="2">CtZd434</strain>
    </source>
</reference>
<feature type="domain" description="AntA/AntB antirepressor" evidence="1">
    <location>
        <begin position="49"/>
        <end position="125"/>
    </location>
</feature>
<name>A0A8S5UHI6_9CAUD</name>
<dbReference type="InterPro" id="IPR013557">
    <property type="entry name" value="AntA/B_antirep"/>
</dbReference>
<organism evidence="2">
    <name type="scientific">Siphoviridae sp. ctZd434</name>
    <dbReference type="NCBI Taxonomy" id="2825559"/>
    <lineage>
        <taxon>Viruses</taxon>
        <taxon>Duplodnaviria</taxon>
        <taxon>Heunggongvirae</taxon>
        <taxon>Uroviricota</taxon>
        <taxon>Caudoviricetes</taxon>
    </lineage>
</organism>